<dbReference type="RefSeq" id="WP_127917796.1">
    <property type="nucleotide sequence ID" value="NZ_RKLP01000011.1"/>
</dbReference>
<dbReference type="OrthoDB" id="9811152at2"/>
<evidence type="ECO:0000256" key="3">
    <source>
        <dbReference type="ARBA" id="ARBA00023082"/>
    </source>
</evidence>
<dbReference type="AlphaFoldDB" id="A0A3S3BBV1"/>
<dbReference type="PANTHER" id="PTHR43133:SF52">
    <property type="entry name" value="ECF RNA POLYMERASE SIGMA FACTOR SIGL"/>
    <property type="match status" value="1"/>
</dbReference>
<evidence type="ECO:0000313" key="8">
    <source>
        <dbReference type="EMBL" id="RVW07681.1"/>
    </source>
</evidence>
<proteinExistence type="inferred from homology"/>
<dbReference type="NCBIfam" id="TIGR02937">
    <property type="entry name" value="sigma70-ECF"/>
    <property type="match status" value="1"/>
</dbReference>
<keyword evidence="9" id="KW-1185">Reference proteome</keyword>
<keyword evidence="3" id="KW-0731">Sigma factor</keyword>
<keyword evidence="2" id="KW-0805">Transcription regulation</keyword>
<gene>
    <name evidence="8" type="ORF">EGT67_19735</name>
</gene>
<dbReference type="InterPro" id="IPR036388">
    <property type="entry name" value="WH-like_DNA-bd_sf"/>
</dbReference>
<dbReference type="Pfam" id="PF04545">
    <property type="entry name" value="Sigma70_r4"/>
    <property type="match status" value="1"/>
</dbReference>
<feature type="domain" description="RNA polymerase sigma-70 region 2" evidence="6">
    <location>
        <begin position="27"/>
        <end position="93"/>
    </location>
</feature>
<accession>A0A3S3BBV1</accession>
<dbReference type="GO" id="GO:0006352">
    <property type="term" value="P:DNA-templated transcription initiation"/>
    <property type="evidence" value="ECO:0007669"/>
    <property type="project" value="InterPro"/>
</dbReference>
<dbReference type="SUPFAM" id="SSF88659">
    <property type="entry name" value="Sigma3 and sigma4 domains of RNA polymerase sigma factors"/>
    <property type="match status" value="1"/>
</dbReference>
<dbReference type="SUPFAM" id="SSF88946">
    <property type="entry name" value="Sigma2 domain of RNA polymerase sigma factors"/>
    <property type="match status" value="1"/>
</dbReference>
<name>A0A3S3BBV1_9NOCA</name>
<evidence type="ECO:0000256" key="4">
    <source>
        <dbReference type="ARBA" id="ARBA00023125"/>
    </source>
</evidence>
<dbReference type="Pfam" id="PF04542">
    <property type="entry name" value="Sigma70_r2"/>
    <property type="match status" value="1"/>
</dbReference>
<dbReference type="GO" id="GO:0003677">
    <property type="term" value="F:DNA binding"/>
    <property type="evidence" value="ECO:0007669"/>
    <property type="project" value="UniProtKB-KW"/>
</dbReference>
<organism evidence="8 9">
    <name type="scientific">Prescottella agglutinans</name>
    <dbReference type="NCBI Taxonomy" id="1644129"/>
    <lineage>
        <taxon>Bacteria</taxon>
        <taxon>Bacillati</taxon>
        <taxon>Actinomycetota</taxon>
        <taxon>Actinomycetes</taxon>
        <taxon>Mycobacteriales</taxon>
        <taxon>Nocardiaceae</taxon>
        <taxon>Prescottella</taxon>
    </lineage>
</organism>
<dbReference type="InterPro" id="IPR007630">
    <property type="entry name" value="RNA_pol_sigma70_r4"/>
</dbReference>
<dbReference type="InterPro" id="IPR039425">
    <property type="entry name" value="RNA_pol_sigma-70-like"/>
</dbReference>
<keyword evidence="4" id="KW-0238">DNA-binding</keyword>
<dbReference type="CDD" id="cd06171">
    <property type="entry name" value="Sigma70_r4"/>
    <property type="match status" value="1"/>
</dbReference>
<dbReference type="InterPro" id="IPR007627">
    <property type="entry name" value="RNA_pol_sigma70_r2"/>
</dbReference>
<comment type="caution">
    <text evidence="8">The sequence shown here is derived from an EMBL/GenBank/DDBJ whole genome shotgun (WGS) entry which is preliminary data.</text>
</comment>
<comment type="similarity">
    <text evidence="1">Belongs to the sigma-70 factor family. ECF subfamily.</text>
</comment>
<protein>
    <submittedName>
        <fullName evidence="8">Sigma-70 family RNA polymerase sigma factor</fullName>
    </submittedName>
</protein>
<keyword evidence="5" id="KW-0804">Transcription</keyword>
<evidence type="ECO:0000313" key="9">
    <source>
        <dbReference type="Proteomes" id="UP000286208"/>
    </source>
</evidence>
<dbReference type="PANTHER" id="PTHR43133">
    <property type="entry name" value="RNA POLYMERASE ECF-TYPE SIGMA FACTO"/>
    <property type="match status" value="1"/>
</dbReference>
<dbReference type="InterPro" id="IPR014284">
    <property type="entry name" value="RNA_pol_sigma-70_dom"/>
</dbReference>
<dbReference type="InterPro" id="IPR013325">
    <property type="entry name" value="RNA_pol_sigma_r2"/>
</dbReference>
<evidence type="ECO:0000256" key="5">
    <source>
        <dbReference type="ARBA" id="ARBA00023163"/>
    </source>
</evidence>
<evidence type="ECO:0000256" key="1">
    <source>
        <dbReference type="ARBA" id="ARBA00010641"/>
    </source>
</evidence>
<evidence type="ECO:0000259" key="7">
    <source>
        <dbReference type="Pfam" id="PF04545"/>
    </source>
</evidence>
<reference evidence="8 9" key="1">
    <citation type="submission" date="2018-11" db="EMBL/GenBank/DDBJ databases">
        <title>Rhodococcus spongicola sp. nov. and Rhodococcus xishaensis sp. nov. from marine sponges.</title>
        <authorList>
            <person name="Li L."/>
            <person name="Lin H.W."/>
        </authorList>
    </citation>
    <scope>NUCLEOTIDE SEQUENCE [LARGE SCALE GENOMIC DNA]</scope>
    <source>
        <strain evidence="8 9">CCTCC AB2014297</strain>
    </source>
</reference>
<dbReference type="InterPro" id="IPR013324">
    <property type="entry name" value="RNA_pol_sigma_r3/r4-like"/>
</dbReference>
<dbReference type="Gene3D" id="1.10.1740.10">
    <property type="match status" value="1"/>
</dbReference>
<dbReference type="GO" id="GO:0016987">
    <property type="term" value="F:sigma factor activity"/>
    <property type="evidence" value="ECO:0007669"/>
    <property type="project" value="UniProtKB-KW"/>
</dbReference>
<evidence type="ECO:0000259" key="6">
    <source>
        <dbReference type="Pfam" id="PF04542"/>
    </source>
</evidence>
<feature type="domain" description="RNA polymerase sigma-70 region 4" evidence="7">
    <location>
        <begin position="125"/>
        <end position="173"/>
    </location>
</feature>
<dbReference type="Proteomes" id="UP000286208">
    <property type="component" value="Unassembled WGS sequence"/>
</dbReference>
<sequence>MRLRISRKRAERPVDDLDDDSVLRAAYDDHGGELFALAYRSLGDRGRAEEAVQETFLRAWRSADRYDPQRSTLRTWLYAICRNVVIDASRARAARPQLVDSEPPDVPVEERPLEQLLVGLQVEEALRRLSEEHRVVLVEVHLRDRPATEVAAQLGIPVGTVRSRVYYGLKALRLVLEEMGWHGDQ</sequence>
<dbReference type="EMBL" id="RKLP01000011">
    <property type="protein sequence ID" value="RVW07681.1"/>
    <property type="molecule type" value="Genomic_DNA"/>
</dbReference>
<evidence type="ECO:0000256" key="2">
    <source>
        <dbReference type="ARBA" id="ARBA00023015"/>
    </source>
</evidence>
<dbReference type="Gene3D" id="1.10.10.10">
    <property type="entry name" value="Winged helix-like DNA-binding domain superfamily/Winged helix DNA-binding domain"/>
    <property type="match status" value="1"/>
</dbReference>